<protein>
    <submittedName>
        <fullName evidence="1">Uncharacterized protein</fullName>
    </submittedName>
</protein>
<dbReference type="Proteomes" id="UP000198406">
    <property type="component" value="Unassembled WGS sequence"/>
</dbReference>
<dbReference type="EMBL" id="BDSP01000218">
    <property type="protein sequence ID" value="GAX25038.1"/>
    <property type="molecule type" value="Genomic_DNA"/>
</dbReference>
<name>A0A1Z5KGD9_FISSO</name>
<sequence>MSRDEIRISRSPSWRCGSCYQRCLDKLEEQQETSPLHCCHLVKQTGGSVHFLKNPNPLQERPWQQPSSSVVQISFSAKHDGSSSGSGAGAVILRHSGGRLFALP</sequence>
<organism evidence="1 2">
    <name type="scientific">Fistulifera solaris</name>
    <name type="common">Oleaginous diatom</name>
    <dbReference type="NCBI Taxonomy" id="1519565"/>
    <lineage>
        <taxon>Eukaryota</taxon>
        <taxon>Sar</taxon>
        <taxon>Stramenopiles</taxon>
        <taxon>Ochrophyta</taxon>
        <taxon>Bacillariophyta</taxon>
        <taxon>Bacillariophyceae</taxon>
        <taxon>Bacillariophycidae</taxon>
        <taxon>Naviculales</taxon>
        <taxon>Naviculaceae</taxon>
        <taxon>Fistulifera</taxon>
    </lineage>
</organism>
<proteinExistence type="predicted"/>
<dbReference type="AlphaFoldDB" id="A0A1Z5KGD9"/>
<reference evidence="1 2" key="1">
    <citation type="journal article" date="2015" name="Plant Cell">
        <title>Oil accumulation by the oleaginous diatom Fistulifera solaris as revealed by the genome and transcriptome.</title>
        <authorList>
            <person name="Tanaka T."/>
            <person name="Maeda Y."/>
            <person name="Veluchamy A."/>
            <person name="Tanaka M."/>
            <person name="Abida H."/>
            <person name="Marechal E."/>
            <person name="Bowler C."/>
            <person name="Muto M."/>
            <person name="Sunaga Y."/>
            <person name="Tanaka M."/>
            <person name="Yoshino T."/>
            <person name="Taniguchi T."/>
            <person name="Fukuda Y."/>
            <person name="Nemoto M."/>
            <person name="Matsumoto M."/>
            <person name="Wong P.S."/>
            <person name="Aburatani S."/>
            <person name="Fujibuchi W."/>
        </authorList>
    </citation>
    <scope>NUCLEOTIDE SEQUENCE [LARGE SCALE GENOMIC DNA]</scope>
    <source>
        <strain evidence="1 2">JPCC DA0580</strain>
    </source>
</reference>
<dbReference type="InParanoid" id="A0A1Z5KGD9"/>
<evidence type="ECO:0000313" key="1">
    <source>
        <dbReference type="EMBL" id="GAX25038.1"/>
    </source>
</evidence>
<comment type="caution">
    <text evidence="1">The sequence shown here is derived from an EMBL/GenBank/DDBJ whole genome shotgun (WGS) entry which is preliminary data.</text>
</comment>
<evidence type="ECO:0000313" key="2">
    <source>
        <dbReference type="Proteomes" id="UP000198406"/>
    </source>
</evidence>
<gene>
    <name evidence="1" type="ORF">FisN_2Lu330</name>
</gene>
<accession>A0A1Z5KGD9</accession>
<keyword evidence="2" id="KW-1185">Reference proteome</keyword>